<keyword evidence="3" id="KW-0804">Transcription</keyword>
<dbReference type="PANTHER" id="PTHR43280:SF32">
    <property type="entry name" value="TRANSCRIPTIONAL REGULATORY PROTEIN"/>
    <property type="match status" value="1"/>
</dbReference>
<dbReference type="SMART" id="SM00342">
    <property type="entry name" value="HTH_ARAC"/>
    <property type="match status" value="1"/>
</dbReference>
<dbReference type="EMBL" id="UGVL01000001">
    <property type="protein sequence ID" value="SUE34948.1"/>
    <property type="molecule type" value="Genomic_DNA"/>
</dbReference>
<keyword evidence="1" id="KW-0805">Transcription regulation</keyword>
<dbReference type="AlphaFoldDB" id="A0A379MTH0"/>
<keyword evidence="2" id="KW-0238">DNA-binding</keyword>
<evidence type="ECO:0000313" key="6">
    <source>
        <dbReference type="Proteomes" id="UP000255233"/>
    </source>
</evidence>
<dbReference type="STRING" id="880526.GCA_000427365_01629"/>
<dbReference type="RefSeq" id="WP_027291279.1">
    <property type="nucleotide sequence ID" value="NZ_UGVL01000001.1"/>
</dbReference>
<dbReference type="SUPFAM" id="SSF51215">
    <property type="entry name" value="Regulatory protein AraC"/>
    <property type="match status" value="1"/>
</dbReference>
<dbReference type="PANTHER" id="PTHR43280">
    <property type="entry name" value="ARAC-FAMILY TRANSCRIPTIONAL REGULATOR"/>
    <property type="match status" value="1"/>
</dbReference>
<dbReference type="Pfam" id="PF12833">
    <property type="entry name" value="HTH_18"/>
    <property type="match status" value="1"/>
</dbReference>
<accession>A0A379MTH0</accession>
<dbReference type="OrthoDB" id="1007667at2"/>
<organism evidence="5 6">
    <name type="scientific">Rikenella microfusus</name>
    <dbReference type="NCBI Taxonomy" id="28139"/>
    <lineage>
        <taxon>Bacteria</taxon>
        <taxon>Pseudomonadati</taxon>
        <taxon>Bacteroidota</taxon>
        <taxon>Bacteroidia</taxon>
        <taxon>Bacteroidales</taxon>
        <taxon>Rikenellaceae</taxon>
        <taxon>Rikenella</taxon>
    </lineage>
</organism>
<evidence type="ECO:0000256" key="2">
    <source>
        <dbReference type="ARBA" id="ARBA00023125"/>
    </source>
</evidence>
<gene>
    <name evidence="5" type="primary">soxS</name>
    <name evidence="5" type="ORF">NCTC11190_02189</name>
</gene>
<dbReference type="Proteomes" id="UP000255233">
    <property type="component" value="Unassembled WGS sequence"/>
</dbReference>
<dbReference type="GO" id="GO:0043565">
    <property type="term" value="F:sequence-specific DNA binding"/>
    <property type="evidence" value="ECO:0007669"/>
    <property type="project" value="InterPro"/>
</dbReference>
<reference evidence="5 6" key="1">
    <citation type="submission" date="2018-06" db="EMBL/GenBank/DDBJ databases">
        <authorList>
            <consortium name="Pathogen Informatics"/>
            <person name="Doyle S."/>
        </authorList>
    </citation>
    <scope>NUCLEOTIDE SEQUENCE [LARGE SCALE GENOMIC DNA]</scope>
    <source>
        <strain evidence="5 6">NCTC11190</strain>
    </source>
</reference>
<evidence type="ECO:0000259" key="4">
    <source>
        <dbReference type="PROSITE" id="PS01124"/>
    </source>
</evidence>
<dbReference type="InterPro" id="IPR037923">
    <property type="entry name" value="HTH-like"/>
</dbReference>
<dbReference type="InterPro" id="IPR018060">
    <property type="entry name" value="HTH_AraC"/>
</dbReference>
<dbReference type="Gene3D" id="1.10.10.60">
    <property type="entry name" value="Homeodomain-like"/>
    <property type="match status" value="1"/>
</dbReference>
<dbReference type="PROSITE" id="PS01124">
    <property type="entry name" value="HTH_ARAC_FAMILY_2"/>
    <property type="match status" value="1"/>
</dbReference>
<dbReference type="SUPFAM" id="SSF46689">
    <property type="entry name" value="Homeodomain-like"/>
    <property type="match status" value="1"/>
</dbReference>
<dbReference type="GO" id="GO:0003700">
    <property type="term" value="F:DNA-binding transcription factor activity"/>
    <property type="evidence" value="ECO:0007669"/>
    <property type="project" value="InterPro"/>
</dbReference>
<evidence type="ECO:0000256" key="3">
    <source>
        <dbReference type="ARBA" id="ARBA00023163"/>
    </source>
</evidence>
<dbReference type="InterPro" id="IPR009057">
    <property type="entry name" value="Homeodomain-like_sf"/>
</dbReference>
<protein>
    <submittedName>
        <fullName evidence="5">Regulatory protein soxS</fullName>
    </submittedName>
</protein>
<feature type="domain" description="HTH araC/xylS-type" evidence="4">
    <location>
        <begin position="195"/>
        <end position="293"/>
    </location>
</feature>
<sequence>MAEPRIFDNTRLLREHPGIPHYGEKIVCFASRYEDRSYPADESYFNREFYLILMLAGRSEVRLNGEPIVLEAGDLLIHGADYLTDHLYSSPDIRFITLSLSESVRTDDPFLAQTTAMLLATLRRNRRYTVSLTEPEAQTVRRELEELMALLNSGHRFLLRRIQTACNALFLDVADFLSRKTVIARRLSRKEHVLQEFHALATRYFREEHAVRFYAGRLAVSEQYLARIVREGTGRSIGSLLGDLLAMEACTLLGSTKHSVGDIALGLGFSDTPGFCKFFRRKTGKTPLGYRKGLRI</sequence>
<keyword evidence="6" id="KW-1185">Reference proteome</keyword>
<name>A0A379MTH0_9BACT</name>
<evidence type="ECO:0000256" key="1">
    <source>
        <dbReference type="ARBA" id="ARBA00023015"/>
    </source>
</evidence>
<proteinExistence type="predicted"/>
<evidence type="ECO:0000313" key="5">
    <source>
        <dbReference type="EMBL" id="SUE34948.1"/>
    </source>
</evidence>